<evidence type="ECO:0000313" key="2">
    <source>
        <dbReference type="EMBL" id="AKA61084.1"/>
    </source>
</evidence>
<feature type="domain" description="HNH nuclease" evidence="1">
    <location>
        <begin position="59"/>
        <end position="102"/>
    </location>
</feature>
<protein>
    <submittedName>
        <fullName evidence="2">Homing endonuclease</fullName>
    </submittedName>
</protein>
<dbReference type="Gene3D" id="3.90.75.20">
    <property type="match status" value="1"/>
</dbReference>
<reference evidence="3" key="2">
    <citation type="submission" date="2015-01" db="EMBL/GenBank/DDBJ databases">
        <title>Complete sequence of three novel 9g-like phages.</title>
        <authorList>
            <person name="Carstens A.B."/>
            <person name="Hansen L.H."/>
            <person name="Kot W."/>
        </authorList>
    </citation>
    <scope>NUCLEOTIDE SEQUENCE [LARGE SCALE GENOMIC DNA]</scope>
</reference>
<dbReference type="GO" id="GO:0004519">
    <property type="term" value="F:endonuclease activity"/>
    <property type="evidence" value="ECO:0007669"/>
    <property type="project" value="UniProtKB-KW"/>
</dbReference>
<sequence length="176" mass="20396">MARFKPIPYSQQELKELLDYNAETGILSWRKSWRRRVAGAEAGYYGLNYKYVGLKGRDYFVHRVIWKWMTGEDPQAEIDHKNGKGFDNRWCNIRKATSSQNNCNKIIQANNTSGVKGVSRFVNNNGYERWCAAIQVNGKRKQKVFPFTDEGLALASEWLDDMRKSIHDEFACGGFR</sequence>
<dbReference type="RefSeq" id="YP_009219324.1">
    <property type="nucleotide sequence ID" value="NC_029021.1"/>
</dbReference>
<reference evidence="2 3" key="1">
    <citation type="journal article" date="2015" name="Genome Announc.">
        <title>Complete Genome Sequences of Four Novel Escherichia coli Bacteriophages Belonging to New Phage Groups.</title>
        <authorList>
            <person name="Carstens A.B."/>
            <person name="Kot W."/>
            <person name="Hansen L.H."/>
        </authorList>
    </citation>
    <scope>NUCLEOTIDE SEQUENCE [LARGE SCALE GENOMIC DNA]</scope>
</reference>
<dbReference type="InterPro" id="IPR003615">
    <property type="entry name" value="HNH_nuc"/>
</dbReference>
<dbReference type="Pfam" id="PF13392">
    <property type="entry name" value="HNH_3"/>
    <property type="match status" value="1"/>
</dbReference>
<dbReference type="SUPFAM" id="SSF54060">
    <property type="entry name" value="His-Me finger endonucleases"/>
    <property type="match status" value="1"/>
</dbReference>
<dbReference type="InterPro" id="IPR044925">
    <property type="entry name" value="His-Me_finger_sf"/>
</dbReference>
<name>A0A0E3JSW0_9CAUD</name>
<evidence type="ECO:0000259" key="1">
    <source>
        <dbReference type="Pfam" id="PF13392"/>
    </source>
</evidence>
<keyword evidence="2" id="KW-0378">Hydrolase</keyword>
<keyword evidence="3" id="KW-1185">Reference proteome</keyword>
<dbReference type="EMBL" id="KP719134">
    <property type="protein sequence ID" value="AKA61084.1"/>
    <property type="molecule type" value="Genomic_DNA"/>
</dbReference>
<dbReference type="Gene3D" id="1.20.5.2050">
    <property type="match status" value="1"/>
</dbReference>
<accession>A0A0E3JSW0</accession>
<proteinExistence type="predicted"/>
<dbReference type="Proteomes" id="UP000033025">
    <property type="component" value="Segment"/>
</dbReference>
<keyword evidence="2" id="KW-0540">Nuclease</keyword>
<evidence type="ECO:0000313" key="3">
    <source>
        <dbReference type="Proteomes" id="UP000033025"/>
    </source>
</evidence>
<dbReference type="OrthoDB" id="21336at10239"/>
<organism evidence="2 3">
    <name type="scientific">Enterobacteria phage JenK1</name>
    <dbReference type="NCBI Taxonomy" id="1610836"/>
    <lineage>
        <taxon>Viruses</taxon>
        <taxon>Duplodnaviria</taxon>
        <taxon>Heunggongvirae</taxon>
        <taxon>Uroviricota</taxon>
        <taxon>Caudoviricetes</taxon>
        <taxon>Queuovirinae</taxon>
        <taxon>Nonagvirus</taxon>
        <taxon>Nonagvirus JenK1</taxon>
    </lineage>
</organism>
<keyword evidence="2" id="KW-0255">Endonuclease</keyword>
<dbReference type="KEGG" id="vg:26645499"/>
<dbReference type="GeneID" id="26645499"/>